<keyword evidence="2" id="KW-1185">Reference proteome</keyword>
<dbReference type="EMBL" id="CATNWA010016925">
    <property type="protein sequence ID" value="CAI9596451.1"/>
    <property type="molecule type" value="Genomic_DNA"/>
</dbReference>
<name>A0ABN9FJG6_9NEOB</name>
<evidence type="ECO:0000313" key="2">
    <source>
        <dbReference type="Proteomes" id="UP001162483"/>
    </source>
</evidence>
<sequence length="43" mass="5404">RLHRYLYIREEVGFYTHSWREQEGEREAMFWSMVNKGPCELRI</sequence>
<evidence type="ECO:0000313" key="1">
    <source>
        <dbReference type="EMBL" id="CAI9596451.1"/>
    </source>
</evidence>
<feature type="non-terminal residue" evidence="1">
    <location>
        <position position="1"/>
    </location>
</feature>
<dbReference type="Proteomes" id="UP001162483">
    <property type="component" value="Unassembled WGS sequence"/>
</dbReference>
<reference evidence="1" key="1">
    <citation type="submission" date="2023-05" db="EMBL/GenBank/DDBJ databases">
        <authorList>
            <person name="Stuckert A."/>
        </authorList>
    </citation>
    <scope>NUCLEOTIDE SEQUENCE</scope>
</reference>
<comment type="caution">
    <text evidence="1">The sequence shown here is derived from an EMBL/GenBank/DDBJ whole genome shotgun (WGS) entry which is preliminary data.</text>
</comment>
<accession>A0ABN9FJG6</accession>
<protein>
    <submittedName>
        <fullName evidence="1">Uncharacterized protein</fullName>
    </submittedName>
</protein>
<organism evidence="1 2">
    <name type="scientific">Staurois parvus</name>
    <dbReference type="NCBI Taxonomy" id="386267"/>
    <lineage>
        <taxon>Eukaryota</taxon>
        <taxon>Metazoa</taxon>
        <taxon>Chordata</taxon>
        <taxon>Craniata</taxon>
        <taxon>Vertebrata</taxon>
        <taxon>Euteleostomi</taxon>
        <taxon>Amphibia</taxon>
        <taxon>Batrachia</taxon>
        <taxon>Anura</taxon>
        <taxon>Neobatrachia</taxon>
        <taxon>Ranoidea</taxon>
        <taxon>Ranidae</taxon>
        <taxon>Staurois</taxon>
    </lineage>
</organism>
<proteinExistence type="predicted"/>
<gene>
    <name evidence="1" type="ORF">SPARVUS_LOCUS12073374</name>
</gene>